<evidence type="ECO:0000313" key="2">
    <source>
        <dbReference type="Proteomes" id="UP000287410"/>
    </source>
</evidence>
<comment type="caution">
    <text evidence="1">The sequence shown here is derived from an EMBL/GenBank/DDBJ whole genome shotgun (WGS) entry which is preliminary data.</text>
</comment>
<dbReference type="Proteomes" id="UP000287410">
    <property type="component" value="Unassembled WGS sequence"/>
</dbReference>
<protein>
    <recommendedName>
        <fullName evidence="3">DUF3800 domain-containing protein</fullName>
    </recommendedName>
</protein>
<sequence>MKRYRVLAYDFDTRAVMLNTEIKDDWEESNSQLWLQNKRSIRDGLVFEFGAKDHERKIDDFTVLGANPLSLISFHNVFMRQCRNAFVHGSYYPALVSACTLGERMLNRLILHLRGYYKSTPEYKKVYRKESFDNWDVAIETLISWSVLLPEAADLFRKLAGVRNQSIHFNPETDNTAKEGALEAIQTLQQIIKKQFSSFGGQPWYISGTKGAMYVAKEHEETPFVKEVVLPNCVLVGSQHRLEHGHSGWVVHDDHPYPEKEITDEEFVALLSR</sequence>
<gene>
    <name evidence="1" type="ORF">CWE12_07005</name>
</gene>
<organism evidence="1 2">
    <name type="scientific">Aliidiomarina sedimenti</name>
    <dbReference type="NCBI Taxonomy" id="1933879"/>
    <lineage>
        <taxon>Bacteria</taxon>
        <taxon>Pseudomonadati</taxon>
        <taxon>Pseudomonadota</taxon>
        <taxon>Gammaproteobacteria</taxon>
        <taxon>Alteromonadales</taxon>
        <taxon>Idiomarinaceae</taxon>
        <taxon>Aliidiomarina</taxon>
    </lineage>
</organism>
<accession>A0ABY0BYV2</accession>
<reference evidence="1 2" key="1">
    <citation type="journal article" date="2018" name="Front. Microbiol.">
        <title>Genome-Based Analysis Reveals the Taxonomy and Diversity of the Family Idiomarinaceae.</title>
        <authorList>
            <person name="Liu Y."/>
            <person name="Lai Q."/>
            <person name="Shao Z."/>
        </authorList>
    </citation>
    <scope>NUCLEOTIDE SEQUENCE [LARGE SCALE GENOMIC DNA]</scope>
    <source>
        <strain evidence="1 2">GBSy1</strain>
    </source>
</reference>
<keyword evidence="2" id="KW-1185">Reference proteome</keyword>
<evidence type="ECO:0000313" key="1">
    <source>
        <dbReference type="EMBL" id="RUO29713.1"/>
    </source>
</evidence>
<dbReference type="EMBL" id="PIPN01000003">
    <property type="protein sequence ID" value="RUO29713.1"/>
    <property type="molecule type" value="Genomic_DNA"/>
</dbReference>
<evidence type="ECO:0008006" key="3">
    <source>
        <dbReference type="Google" id="ProtNLM"/>
    </source>
</evidence>
<name>A0ABY0BYV2_9GAMM</name>
<proteinExistence type="predicted"/>